<gene>
    <name evidence="20 22" type="primary">dnaQ</name>
    <name evidence="22" type="ORF">DY926_03230</name>
</gene>
<evidence type="ECO:0000256" key="20">
    <source>
        <dbReference type="RuleBase" id="RU364087"/>
    </source>
</evidence>
<keyword evidence="4 20" id="KW-0808">Transferase</keyword>
<dbReference type="SMART" id="SM00479">
    <property type="entry name" value="EXOIII"/>
    <property type="match status" value="1"/>
</dbReference>
<proteinExistence type="predicted"/>
<dbReference type="SUPFAM" id="SSF53098">
    <property type="entry name" value="Ribonuclease H-like"/>
    <property type="match status" value="1"/>
</dbReference>
<evidence type="ECO:0000256" key="9">
    <source>
        <dbReference type="ARBA" id="ARBA00022801"/>
    </source>
</evidence>
<evidence type="ECO:0000256" key="3">
    <source>
        <dbReference type="ARBA" id="ARBA00020352"/>
    </source>
</evidence>
<dbReference type="OrthoDB" id="9804290at2"/>
<comment type="function">
    <text evidence="14 20">DNA polymerase III is a complex, multichain enzyme responsible for most of the replicative synthesis in bacteria. The epsilon subunit contain the editing function and is a proofreading 3'-5' exonuclease.</text>
</comment>
<dbReference type="InterPro" id="IPR006054">
    <property type="entry name" value="DnaQ"/>
</dbReference>
<feature type="binding site" evidence="19">
    <location>
        <position position="10"/>
    </location>
    <ligand>
        <name>a divalent metal cation</name>
        <dbReference type="ChEBI" id="CHEBI:60240"/>
        <label>1</label>
        <note>catalytic</note>
    </ligand>
</feature>
<dbReference type="GO" id="GO:0046872">
    <property type="term" value="F:metal ion binding"/>
    <property type="evidence" value="ECO:0007669"/>
    <property type="project" value="UniProtKB-KW"/>
</dbReference>
<feature type="binding site" evidence="18">
    <location>
        <position position="156"/>
    </location>
    <ligand>
        <name>substrate</name>
    </ligand>
</feature>
<feature type="binding site" evidence="18">
    <location>
        <position position="58"/>
    </location>
    <ligand>
        <name>substrate</name>
    </ligand>
</feature>
<evidence type="ECO:0000256" key="16">
    <source>
        <dbReference type="ARBA" id="ARBA00049244"/>
    </source>
</evidence>
<evidence type="ECO:0000256" key="12">
    <source>
        <dbReference type="ARBA" id="ARBA00022932"/>
    </source>
</evidence>
<comment type="caution">
    <text evidence="22">The sequence shown here is derived from an EMBL/GenBank/DDBJ whole genome shotgun (WGS) entry which is preliminary data.</text>
</comment>
<keyword evidence="7 20" id="KW-0540">Nuclease</keyword>
<evidence type="ECO:0000256" key="4">
    <source>
        <dbReference type="ARBA" id="ARBA00022679"/>
    </source>
</evidence>
<dbReference type="NCBIfam" id="TIGR01406">
    <property type="entry name" value="dnaQ_proteo"/>
    <property type="match status" value="1"/>
</dbReference>
<keyword evidence="9 20" id="KW-0378">Hydrolase</keyword>
<evidence type="ECO:0000259" key="21">
    <source>
        <dbReference type="SMART" id="SM00479"/>
    </source>
</evidence>
<dbReference type="Proteomes" id="UP000262371">
    <property type="component" value="Unassembled WGS sequence"/>
</dbReference>
<dbReference type="GO" id="GO:0003677">
    <property type="term" value="F:DNA binding"/>
    <property type="evidence" value="ECO:0007669"/>
    <property type="project" value="InterPro"/>
</dbReference>
<dbReference type="GO" id="GO:0008408">
    <property type="term" value="F:3'-5' exonuclease activity"/>
    <property type="evidence" value="ECO:0007669"/>
    <property type="project" value="TreeGrafter"/>
</dbReference>
<evidence type="ECO:0000256" key="19">
    <source>
        <dbReference type="PIRSR" id="PIRSR606309-3"/>
    </source>
</evidence>
<evidence type="ECO:0000256" key="8">
    <source>
        <dbReference type="ARBA" id="ARBA00022723"/>
    </source>
</evidence>
<dbReference type="GO" id="GO:0003887">
    <property type="term" value="F:DNA-directed DNA polymerase activity"/>
    <property type="evidence" value="ECO:0007669"/>
    <property type="project" value="UniProtKB-KW"/>
</dbReference>
<feature type="binding site" evidence="19">
    <location>
        <position position="156"/>
    </location>
    <ligand>
        <name>a divalent metal cation</name>
        <dbReference type="ChEBI" id="CHEBI:60240"/>
        <label>1</label>
        <note>catalytic</note>
    </ligand>
</feature>
<feature type="active site" description="Proton acceptor" evidence="17">
    <location>
        <position position="151"/>
    </location>
</feature>
<accession>A0A371Z3D4</accession>
<protein>
    <recommendedName>
        <fullName evidence="3 20">DNA polymerase III subunit epsilon</fullName>
        <ecNumber evidence="2 20">2.7.7.7</ecNumber>
    </recommendedName>
</protein>
<keyword evidence="13 19" id="KW-0464">Manganese</keyword>
<dbReference type="PANTHER" id="PTHR30231">
    <property type="entry name" value="DNA POLYMERASE III SUBUNIT EPSILON"/>
    <property type="match status" value="1"/>
</dbReference>
<evidence type="ECO:0000256" key="5">
    <source>
        <dbReference type="ARBA" id="ARBA00022695"/>
    </source>
</evidence>
<dbReference type="AlphaFoldDB" id="A0A371Z3D4"/>
<evidence type="ECO:0000256" key="7">
    <source>
        <dbReference type="ARBA" id="ARBA00022722"/>
    </source>
</evidence>
<dbReference type="EMBL" id="QUWV01000026">
    <property type="protein sequence ID" value="RFD21004.1"/>
    <property type="molecule type" value="Genomic_DNA"/>
</dbReference>
<keyword evidence="23" id="KW-1185">Reference proteome</keyword>
<dbReference type="InterPro" id="IPR036397">
    <property type="entry name" value="RNaseH_sf"/>
</dbReference>
<keyword evidence="5 20" id="KW-0548">Nucleotidyltransferase</keyword>
<comment type="subunit">
    <text evidence="15 20">DNA polymerase III contains a core (composed of alpha, epsilon and theta chains) that associates with a tau subunit. This core dimerizes to form the POLIII' complex. PolIII' associates with the gamma complex (composed of gamma, delta, delta', psi and chi chains) and with the beta chain to form the complete DNA polymerase III complex.</text>
</comment>
<evidence type="ECO:0000313" key="23">
    <source>
        <dbReference type="Proteomes" id="UP000262371"/>
    </source>
</evidence>
<dbReference type="FunFam" id="3.30.420.10:FF:000012">
    <property type="entry name" value="DNA polymerase III subunit epsilon"/>
    <property type="match status" value="1"/>
</dbReference>
<evidence type="ECO:0000256" key="10">
    <source>
        <dbReference type="ARBA" id="ARBA00022839"/>
    </source>
</evidence>
<comment type="cofactor">
    <cofactor evidence="1 20">
        <name>Mn(2+)</name>
        <dbReference type="ChEBI" id="CHEBI:29035"/>
    </cofactor>
</comment>
<evidence type="ECO:0000256" key="13">
    <source>
        <dbReference type="ARBA" id="ARBA00023211"/>
    </source>
</evidence>
<dbReference type="CDD" id="cd06131">
    <property type="entry name" value="DNA_pol_III_epsilon_Ecoli_like"/>
    <property type="match status" value="1"/>
</dbReference>
<organism evidence="22 23">
    <name type="scientific">Komagataeibacter melaceti</name>
    <dbReference type="NCBI Taxonomy" id="2766577"/>
    <lineage>
        <taxon>Bacteria</taxon>
        <taxon>Pseudomonadati</taxon>
        <taxon>Pseudomonadota</taxon>
        <taxon>Alphaproteobacteria</taxon>
        <taxon>Acetobacterales</taxon>
        <taxon>Acetobacteraceae</taxon>
        <taxon>Komagataeibacter</taxon>
    </lineage>
</organism>
<evidence type="ECO:0000256" key="1">
    <source>
        <dbReference type="ARBA" id="ARBA00001936"/>
    </source>
</evidence>
<dbReference type="EC" id="2.7.7.7" evidence="2 20"/>
<dbReference type="PANTHER" id="PTHR30231:SF41">
    <property type="entry name" value="DNA POLYMERASE III SUBUNIT EPSILON"/>
    <property type="match status" value="1"/>
</dbReference>
<name>A0A371Z3D4_9PROT</name>
<dbReference type="GO" id="GO:0045004">
    <property type="term" value="P:DNA replication proofreading"/>
    <property type="evidence" value="ECO:0007669"/>
    <property type="project" value="TreeGrafter"/>
</dbReference>
<keyword evidence="12 20" id="KW-0239">DNA-directed DNA polymerase</keyword>
<evidence type="ECO:0000256" key="11">
    <source>
        <dbReference type="ARBA" id="ARBA00022842"/>
    </source>
</evidence>
<evidence type="ECO:0000256" key="17">
    <source>
        <dbReference type="PIRSR" id="PIRSR606309-1"/>
    </source>
</evidence>
<evidence type="ECO:0000256" key="6">
    <source>
        <dbReference type="ARBA" id="ARBA00022705"/>
    </source>
</evidence>
<dbReference type="GO" id="GO:0005829">
    <property type="term" value="C:cytosol"/>
    <property type="evidence" value="ECO:0007669"/>
    <property type="project" value="TreeGrafter"/>
</dbReference>
<evidence type="ECO:0000256" key="15">
    <source>
        <dbReference type="ARBA" id="ARBA00026073"/>
    </source>
</evidence>
<reference evidence="22 23" key="1">
    <citation type="submission" date="2018-08" db="EMBL/GenBank/DDBJ databases">
        <title>Komagataeibacter sp. AV 382.</title>
        <authorList>
            <person name="Skraban J."/>
            <person name="Trcek J."/>
        </authorList>
    </citation>
    <scope>NUCLEOTIDE SEQUENCE [LARGE SCALE GENOMIC DNA]</scope>
    <source>
        <strain evidence="22 23">AV 382</strain>
    </source>
</reference>
<keyword evidence="10 20" id="KW-0269">Exonuclease</keyword>
<keyword evidence="8 19" id="KW-0479">Metal-binding</keyword>
<keyword evidence="11 19" id="KW-0460">Magnesium</keyword>
<dbReference type="Pfam" id="PF00929">
    <property type="entry name" value="RNase_T"/>
    <property type="match status" value="1"/>
</dbReference>
<feature type="domain" description="Exonuclease" evidence="21">
    <location>
        <begin position="3"/>
        <end position="173"/>
    </location>
</feature>
<evidence type="ECO:0000256" key="18">
    <source>
        <dbReference type="PIRSR" id="PIRSR606309-2"/>
    </source>
</evidence>
<sequence>MKRTILFDTETTGLDPLKGDRVIEIAALELVGDLPTGRNFHVLIDPERDVPEEASRVHGFTRADLEGKPKFAEIAQGFLTFIGNDPLIAHNARFDFGFLNAELARAKLPELDMGRMVDTLDMARERFPGMPNSLDALCRRFSIDLSERTTHNALLDCKLLAAVYLELTGGRQRGLGLAVEEGDGGGVTGYNYVREPGHVPVRVRPTEAELAAHAAFIARLSDPLWLG</sequence>
<dbReference type="Gene3D" id="3.30.420.10">
    <property type="entry name" value="Ribonuclease H-like superfamily/Ribonuclease H"/>
    <property type="match status" value="1"/>
</dbReference>
<evidence type="ECO:0000256" key="14">
    <source>
        <dbReference type="ARBA" id="ARBA00025483"/>
    </source>
</evidence>
<evidence type="ECO:0000313" key="22">
    <source>
        <dbReference type="EMBL" id="RFD21004.1"/>
    </source>
</evidence>
<evidence type="ECO:0000256" key="2">
    <source>
        <dbReference type="ARBA" id="ARBA00012417"/>
    </source>
</evidence>
<feature type="binding site" evidence="18">
    <location>
        <position position="8"/>
    </location>
    <ligand>
        <name>substrate</name>
    </ligand>
</feature>
<dbReference type="NCBIfam" id="TIGR00573">
    <property type="entry name" value="dnaq"/>
    <property type="match status" value="1"/>
</dbReference>
<dbReference type="InterPro" id="IPR013520">
    <property type="entry name" value="Ribonucl_H"/>
</dbReference>
<dbReference type="InterPro" id="IPR012337">
    <property type="entry name" value="RNaseH-like_sf"/>
</dbReference>
<dbReference type="InterPro" id="IPR006309">
    <property type="entry name" value="DnaQ_proteo"/>
</dbReference>
<keyword evidence="6 20" id="KW-0235">DNA replication</keyword>
<feature type="binding site" evidence="18">
    <location>
        <position position="10"/>
    </location>
    <ligand>
        <name>substrate</name>
    </ligand>
</feature>
<dbReference type="RefSeq" id="WP_116702048.1">
    <property type="nucleotide sequence ID" value="NZ_QUWV01000026.1"/>
</dbReference>
<comment type="catalytic activity">
    <reaction evidence="16 20">
        <text>DNA(n) + a 2'-deoxyribonucleoside 5'-triphosphate = DNA(n+1) + diphosphate</text>
        <dbReference type="Rhea" id="RHEA:22508"/>
        <dbReference type="Rhea" id="RHEA-COMP:17339"/>
        <dbReference type="Rhea" id="RHEA-COMP:17340"/>
        <dbReference type="ChEBI" id="CHEBI:33019"/>
        <dbReference type="ChEBI" id="CHEBI:61560"/>
        <dbReference type="ChEBI" id="CHEBI:173112"/>
        <dbReference type="EC" id="2.7.7.7"/>
    </reaction>
</comment>
<comment type="cofactor">
    <cofactor evidence="19">
        <name>Mg(2+)</name>
        <dbReference type="ChEBI" id="CHEBI:18420"/>
    </cofactor>
    <cofactor evidence="19">
        <name>Mn(2+)</name>
        <dbReference type="ChEBI" id="CHEBI:29035"/>
    </cofactor>
    <text evidence="19">Binds 2 divalent metal cations. Magnesium or manganese.</text>
</comment>
<feature type="binding site" evidence="18">
    <location>
        <position position="53"/>
    </location>
    <ligand>
        <name>substrate</name>
    </ligand>
</feature>
<dbReference type="NCBIfam" id="NF004316">
    <property type="entry name" value="PRK05711.1"/>
    <property type="match status" value="1"/>
</dbReference>
<feature type="binding site" evidence="19">
    <location>
        <position position="8"/>
    </location>
    <ligand>
        <name>a divalent metal cation</name>
        <dbReference type="ChEBI" id="CHEBI:60240"/>
        <label>1</label>
        <note>catalytic</note>
    </ligand>
</feature>